<evidence type="ECO:0000313" key="3">
    <source>
        <dbReference type="Proteomes" id="UP000264006"/>
    </source>
</evidence>
<dbReference type="EMBL" id="CP031165">
    <property type="protein sequence ID" value="AXV08807.1"/>
    <property type="molecule type" value="Genomic_DNA"/>
</dbReference>
<keyword evidence="3" id="KW-1185">Reference proteome</keyword>
<keyword evidence="1" id="KW-1133">Transmembrane helix</keyword>
<proteinExistence type="predicted"/>
<sequence>MMNTVLPAEAHVKLAIATLLCILSVAVSNDPQVGTARGGASFLLAFGYGAWVLVEAVMAARRADRAR</sequence>
<evidence type="ECO:0000256" key="1">
    <source>
        <dbReference type="SAM" id="Phobius"/>
    </source>
</evidence>
<dbReference type="Proteomes" id="UP000264006">
    <property type="component" value="Chromosome"/>
</dbReference>
<gene>
    <name evidence="2" type="ORF">DVS28_a4140</name>
</gene>
<feature type="transmembrane region" description="Helical" evidence="1">
    <location>
        <begin position="38"/>
        <end position="60"/>
    </location>
</feature>
<keyword evidence="1" id="KW-0472">Membrane</keyword>
<evidence type="ECO:0000313" key="2">
    <source>
        <dbReference type="EMBL" id="AXV08807.1"/>
    </source>
</evidence>
<dbReference type="AlphaFoldDB" id="A0A346Y2W0"/>
<dbReference type="KEGG" id="euz:DVS28_a4140"/>
<protein>
    <submittedName>
        <fullName evidence="2">Uncharacterized protein</fullName>
    </submittedName>
</protein>
<accession>A0A346Y2W0</accession>
<keyword evidence="1" id="KW-0812">Transmembrane</keyword>
<organism evidence="2 3">
    <name type="scientific">Euzebya pacifica</name>
    <dbReference type="NCBI Taxonomy" id="1608957"/>
    <lineage>
        <taxon>Bacteria</taxon>
        <taxon>Bacillati</taxon>
        <taxon>Actinomycetota</taxon>
        <taxon>Nitriliruptoria</taxon>
        <taxon>Euzebyales</taxon>
    </lineage>
</organism>
<reference evidence="2 3" key="1">
    <citation type="submission" date="2018-09" db="EMBL/GenBank/DDBJ databases">
        <title>Complete genome sequence of Euzebya sp. DY32-46 isolated from seawater of Pacific Ocean.</title>
        <authorList>
            <person name="Xu L."/>
            <person name="Wu Y.-H."/>
            <person name="Xu X.-W."/>
        </authorList>
    </citation>
    <scope>NUCLEOTIDE SEQUENCE [LARGE SCALE GENOMIC DNA]</scope>
    <source>
        <strain evidence="2 3">DY32-46</strain>
    </source>
</reference>
<name>A0A346Y2W0_9ACTN</name>